<feature type="non-terminal residue" evidence="2">
    <location>
        <position position="212"/>
    </location>
</feature>
<proteinExistence type="predicted"/>
<evidence type="ECO:0000256" key="1">
    <source>
        <dbReference type="SAM" id="MobiDB-lite"/>
    </source>
</evidence>
<feature type="compositionally biased region" description="Basic residues" evidence="1">
    <location>
        <begin position="21"/>
        <end position="42"/>
    </location>
</feature>
<reference evidence="2" key="1">
    <citation type="submission" date="2020-02" db="EMBL/GenBank/DDBJ databases">
        <authorList>
            <person name="Meier V. D."/>
        </authorList>
    </citation>
    <scope>NUCLEOTIDE SEQUENCE</scope>
    <source>
        <strain evidence="2">AVDCRST_MAG10</strain>
    </source>
</reference>
<feature type="compositionally biased region" description="Basic residues" evidence="1">
    <location>
        <begin position="60"/>
        <end position="78"/>
    </location>
</feature>
<accession>A0A6J4IK80</accession>
<organism evidence="2">
    <name type="scientific">uncultured Acidimicrobiales bacterium</name>
    <dbReference type="NCBI Taxonomy" id="310071"/>
    <lineage>
        <taxon>Bacteria</taxon>
        <taxon>Bacillati</taxon>
        <taxon>Actinomycetota</taxon>
        <taxon>Acidimicrobiia</taxon>
        <taxon>Acidimicrobiales</taxon>
        <taxon>environmental samples</taxon>
    </lineage>
</organism>
<feature type="non-terminal residue" evidence="2">
    <location>
        <position position="1"/>
    </location>
</feature>
<dbReference type="AlphaFoldDB" id="A0A6J4IK80"/>
<gene>
    <name evidence="2" type="ORF">AVDCRST_MAG10-2403</name>
</gene>
<protein>
    <submittedName>
        <fullName evidence="2">Uncharacterized protein</fullName>
    </submittedName>
</protein>
<evidence type="ECO:0000313" key="2">
    <source>
        <dbReference type="EMBL" id="CAA9254535.1"/>
    </source>
</evidence>
<feature type="compositionally biased region" description="Basic residues" evidence="1">
    <location>
        <begin position="102"/>
        <end position="113"/>
    </location>
</feature>
<sequence>EHGLAAPGGHPVRQLSSHPPLARRRHRRSGPRSPLRLRRTVLARHPGPLDHVVDPLPGRPARRLARGLRPRPGLHRPGPRPGVTGWPPQPVHAGPLPLLPVRRGRGPARRRPGRPAQAATAHPSSDPAPLAGAGRRPSGLAGGRAPDARPRAATAPEPAPGPQPAGARRGRGRHRAAAGPMEVPSLSVPGGDGLGLRAAQPGRALRRRSRRL</sequence>
<dbReference type="EMBL" id="CADCTB010000147">
    <property type="protein sequence ID" value="CAA9254535.1"/>
    <property type="molecule type" value="Genomic_DNA"/>
</dbReference>
<feature type="region of interest" description="Disordered" evidence="1">
    <location>
        <begin position="1"/>
        <end position="212"/>
    </location>
</feature>
<name>A0A6J4IK80_9ACTN</name>